<keyword evidence="4" id="KW-1185">Reference proteome</keyword>
<accession>A0ABT4H1I8</accession>
<dbReference type="GeneID" id="94491463"/>
<comment type="caution">
    <text evidence="3">The sequence shown here is derived from an EMBL/GenBank/DDBJ whole genome shotgun (WGS) entry which is preliminary data.</text>
</comment>
<evidence type="ECO:0000256" key="1">
    <source>
        <dbReference type="SAM" id="MobiDB-lite"/>
    </source>
</evidence>
<dbReference type="EMBL" id="JAMDNP010000043">
    <property type="protein sequence ID" value="MCY9762842.1"/>
    <property type="molecule type" value="Genomic_DNA"/>
</dbReference>
<feature type="transmembrane region" description="Helical" evidence="2">
    <location>
        <begin position="7"/>
        <end position="26"/>
    </location>
</feature>
<keyword evidence="2" id="KW-1133">Transmembrane helix</keyword>
<dbReference type="Proteomes" id="UP001527181">
    <property type="component" value="Unassembled WGS sequence"/>
</dbReference>
<feature type="region of interest" description="Disordered" evidence="1">
    <location>
        <begin position="89"/>
        <end position="131"/>
    </location>
</feature>
<proteinExistence type="predicted"/>
<feature type="transmembrane region" description="Helical" evidence="2">
    <location>
        <begin position="32"/>
        <end position="50"/>
    </location>
</feature>
<evidence type="ECO:0000313" key="4">
    <source>
        <dbReference type="Proteomes" id="UP001527181"/>
    </source>
</evidence>
<organism evidence="3 4">
    <name type="scientific">Paenibacillus alvei</name>
    <name type="common">Bacillus alvei</name>
    <dbReference type="NCBI Taxonomy" id="44250"/>
    <lineage>
        <taxon>Bacteria</taxon>
        <taxon>Bacillati</taxon>
        <taxon>Bacillota</taxon>
        <taxon>Bacilli</taxon>
        <taxon>Bacillales</taxon>
        <taxon>Paenibacillaceae</taxon>
        <taxon>Paenibacillus</taxon>
    </lineage>
</organism>
<keyword evidence="2" id="KW-0472">Membrane</keyword>
<evidence type="ECO:0000256" key="2">
    <source>
        <dbReference type="SAM" id="Phobius"/>
    </source>
</evidence>
<gene>
    <name evidence="3" type="ORF">M5X12_20105</name>
</gene>
<evidence type="ECO:0000313" key="3">
    <source>
        <dbReference type="EMBL" id="MCY9762842.1"/>
    </source>
</evidence>
<protein>
    <submittedName>
        <fullName evidence="3">Uncharacterized protein</fullName>
    </submittedName>
</protein>
<sequence length="144" mass="15813">MRGTIRWNYIFGAVGAFLAMMVSWSNNVWTTSMLRGIIAFAIWFGLAYGVRYALGMLHKEADAVLAGSGSYQNPNAGSLLDMTTPDEEDAIRDLLRPSGPDSKQTNPEDDNGGSFQPLQPPKLVTKPQPDAEKLAQAVRHFVQK</sequence>
<keyword evidence="2" id="KW-0812">Transmembrane</keyword>
<name>A0ABT4H1I8_PAEAL</name>
<dbReference type="RefSeq" id="WP_005550562.1">
    <property type="nucleotide sequence ID" value="NZ_JAKOBS010000032.1"/>
</dbReference>
<reference evidence="3 4" key="1">
    <citation type="submission" date="2022-05" db="EMBL/GenBank/DDBJ databases">
        <title>Genome Sequencing of Bee-Associated Microbes.</title>
        <authorList>
            <person name="Dunlap C."/>
        </authorList>
    </citation>
    <scope>NUCLEOTIDE SEQUENCE [LARGE SCALE GENOMIC DNA]</scope>
    <source>
        <strain evidence="3 4">NRRL B-04010</strain>
    </source>
</reference>